<evidence type="ECO:0000313" key="8">
    <source>
        <dbReference type="Proteomes" id="UP000235672"/>
    </source>
</evidence>
<organism evidence="7 8">
    <name type="scientific">Hyaloscypha hepaticicola</name>
    <dbReference type="NCBI Taxonomy" id="2082293"/>
    <lineage>
        <taxon>Eukaryota</taxon>
        <taxon>Fungi</taxon>
        <taxon>Dikarya</taxon>
        <taxon>Ascomycota</taxon>
        <taxon>Pezizomycotina</taxon>
        <taxon>Leotiomycetes</taxon>
        <taxon>Helotiales</taxon>
        <taxon>Hyaloscyphaceae</taxon>
        <taxon>Hyaloscypha</taxon>
    </lineage>
</organism>
<feature type="region of interest" description="Disordered" evidence="5">
    <location>
        <begin position="91"/>
        <end position="113"/>
    </location>
</feature>
<dbReference type="PROSITE" id="PS50294">
    <property type="entry name" value="WD_REPEATS_REGION"/>
    <property type="match status" value="3"/>
</dbReference>
<evidence type="ECO:0000256" key="2">
    <source>
        <dbReference type="ARBA" id="ARBA00022574"/>
    </source>
</evidence>
<evidence type="ECO:0000313" key="7">
    <source>
        <dbReference type="EMBL" id="PMD20265.1"/>
    </source>
</evidence>
<dbReference type="PRINTS" id="PR00320">
    <property type="entry name" value="GPROTEINBRPT"/>
</dbReference>
<dbReference type="Pfam" id="PF12937">
    <property type="entry name" value="F-box-like"/>
    <property type="match status" value="1"/>
</dbReference>
<feature type="repeat" description="WD" evidence="4">
    <location>
        <begin position="571"/>
        <end position="612"/>
    </location>
</feature>
<dbReference type="PANTHER" id="PTHR14604">
    <property type="entry name" value="WD40 REPEAT PF20"/>
    <property type="match status" value="1"/>
</dbReference>
<accession>A0A2J6Q1V8</accession>
<proteinExistence type="inferred from homology"/>
<feature type="repeat" description="WD" evidence="4">
    <location>
        <begin position="449"/>
        <end position="488"/>
    </location>
</feature>
<evidence type="ECO:0000256" key="1">
    <source>
        <dbReference type="ARBA" id="ARBA00007968"/>
    </source>
</evidence>
<dbReference type="STRING" id="1745343.A0A2J6Q1V8"/>
<dbReference type="PANTHER" id="PTHR14604:SF4">
    <property type="entry name" value="F-BOX DOMAIN-CONTAINING PROTEIN"/>
    <property type="match status" value="1"/>
</dbReference>
<dbReference type="CDD" id="cd00200">
    <property type="entry name" value="WD40"/>
    <property type="match status" value="1"/>
</dbReference>
<gene>
    <name evidence="7" type="ORF">NA56DRAFT_176280</name>
</gene>
<feature type="repeat" description="WD" evidence="4">
    <location>
        <begin position="529"/>
        <end position="570"/>
    </location>
</feature>
<keyword evidence="3" id="KW-0677">Repeat</keyword>
<keyword evidence="2 4" id="KW-0853">WD repeat</keyword>
<feature type="repeat" description="WD" evidence="4">
    <location>
        <begin position="489"/>
        <end position="528"/>
    </location>
</feature>
<dbReference type="PROSITE" id="PS00678">
    <property type="entry name" value="WD_REPEATS_1"/>
    <property type="match status" value="3"/>
</dbReference>
<dbReference type="PROSITE" id="PS50181">
    <property type="entry name" value="FBOX"/>
    <property type="match status" value="1"/>
</dbReference>
<dbReference type="SUPFAM" id="SSF81383">
    <property type="entry name" value="F-box domain"/>
    <property type="match status" value="1"/>
</dbReference>
<evidence type="ECO:0000256" key="5">
    <source>
        <dbReference type="SAM" id="MobiDB-lite"/>
    </source>
</evidence>
<dbReference type="Proteomes" id="UP000235672">
    <property type="component" value="Unassembled WGS sequence"/>
</dbReference>
<dbReference type="InterPro" id="IPR001810">
    <property type="entry name" value="F-box_dom"/>
</dbReference>
<dbReference type="InterPro" id="IPR001680">
    <property type="entry name" value="WD40_rpt"/>
</dbReference>
<protein>
    <submittedName>
        <fullName evidence="7">WD40 repeat-like protein</fullName>
    </submittedName>
</protein>
<dbReference type="InterPro" id="IPR019775">
    <property type="entry name" value="WD40_repeat_CS"/>
</dbReference>
<reference evidence="7 8" key="1">
    <citation type="submission" date="2016-05" db="EMBL/GenBank/DDBJ databases">
        <title>A degradative enzymes factory behind the ericoid mycorrhizal symbiosis.</title>
        <authorList>
            <consortium name="DOE Joint Genome Institute"/>
            <person name="Martino E."/>
            <person name="Morin E."/>
            <person name="Grelet G."/>
            <person name="Kuo A."/>
            <person name="Kohler A."/>
            <person name="Daghino S."/>
            <person name="Barry K."/>
            <person name="Choi C."/>
            <person name="Cichocki N."/>
            <person name="Clum A."/>
            <person name="Copeland A."/>
            <person name="Hainaut M."/>
            <person name="Haridas S."/>
            <person name="Labutti K."/>
            <person name="Lindquist E."/>
            <person name="Lipzen A."/>
            <person name="Khouja H.-R."/>
            <person name="Murat C."/>
            <person name="Ohm R."/>
            <person name="Olson A."/>
            <person name="Spatafora J."/>
            <person name="Veneault-Fourrey C."/>
            <person name="Henrissat B."/>
            <person name="Grigoriev I."/>
            <person name="Martin F."/>
            <person name="Perotto S."/>
        </authorList>
    </citation>
    <scope>NUCLEOTIDE SEQUENCE [LARGE SCALE GENOMIC DNA]</scope>
    <source>
        <strain evidence="7 8">UAMH 7357</strain>
    </source>
</reference>
<dbReference type="InterPro" id="IPR020472">
    <property type="entry name" value="WD40_PAC1"/>
</dbReference>
<dbReference type="SMART" id="SM00320">
    <property type="entry name" value="WD40"/>
    <property type="match status" value="6"/>
</dbReference>
<dbReference type="EMBL" id="KZ613485">
    <property type="protein sequence ID" value="PMD20265.1"/>
    <property type="molecule type" value="Genomic_DNA"/>
</dbReference>
<dbReference type="SUPFAM" id="SSF50978">
    <property type="entry name" value="WD40 repeat-like"/>
    <property type="match status" value="1"/>
</dbReference>
<comment type="similarity">
    <text evidence="1">Belongs to the WD repeat MET30/SCONB/SCON-2 family.</text>
</comment>
<feature type="domain" description="F-box" evidence="6">
    <location>
        <begin position="224"/>
        <end position="270"/>
    </location>
</feature>
<dbReference type="InterPro" id="IPR036047">
    <property type="entry name" value="F-box-like_dom_sf"/>
</dbReference>
<evidence type="ECO:0000256" key="3">
    <source>
        <dbReference type="ARBA" id="ARBA00022737"/>
    </source>
</evidence>
<sequence>MTRVFPIEEWAPAQESRTSTNSFHTTLDAYDGTNPLTPFRKRLHSMPLVPRIDDLTNGVQGLSLYHNENLEGEGEGKKQGGLRGLLRRASVSMRTRKRRHSHMQATAERPQSAWGRLRTAASFNRHSRFMASNPDDEGPFDSHEELLSPVPGNGSQPPVIPLGYGGAAARATAAAQNEYLIRNRQHLMTEDHMGDRESGIGIAVTTADAVESTENTANNSISRMDFITELPTELGCQILKHVDQETLRNAALVSRRWHAVSTTDDIWKTVFLREQTKTYATGRDIPLGAGLGLPLASKVSDWKELYKIRENLRQNWLAGNAEAVYLNGHQDSIYCVQFDEDKIVTGSRDKTIRIWDMRTYECRLIIGPRDVVNNPDILTGQEGSPTHYSILPDGSRTEGHVPKTISYDMYHNQSILCLQYDENILVTGSSDSTCIVYDIKDNYRPLMRLYKHSAAVLDLAFDDRYIVTCSKDVTICVWDRATGAMLKQIRGHAGPVNAVQMRGNTIVSCSGDFKVKMWNIDSGKAIKELAGHTKGLACSQFSEDSKYIASAGNDKIIRIWDANTGVCLRNIAAHDNLVRSLHIDSISGRLVSGSYDQDIKVYDMNTGSMLLDFPKWHSSWVLGAKSDYRRIISTGQDPKILIMDFGMNIRGIEKLES</sequence>
<feature type="repeat" description="WD" evidence="4">
    <location>
        <begin position="326"/>
        <end position="365"/>
    </location>
</feature>
<name>A0A2J6Q1V8_9HELO</name>
<dbReference type="PROSITE" id="PS50082">
    <property type="entry name" value="WD_REPEATS_2"/>
    <property type="match status" value="5"/>
</dbReference>
<keyword evidence="8" id="KW-1185">Reference proteome</keyword>
<dbReference type="Gene3D" id="2.130.10.10">
    <property type="entry name" value="YVTN repeat-like/Quinoprotein amine dehydrogenase"/>
    <property type="match status" value="2"/>
</dbReference>
<evidence type="ECO:0000256" key="4">
    <source>
        <dbReference type="PROSITE-ProRule" id="PRU00221"/>
    </source>
</evidence>
<dbReference type="Pfam" id="PF00400">
    <property type="entry name" value="WD40"/>
    <property type="match status" value="6"/>
</dbReference>
<dbReference type="SMART" id="SM00256">
    <property type="entry name" value="FBOX"/>
    <property type="match status" value="1"/>
</dbReference>
<dbReference type="InterPro" id="IPR015943">
    <property type="entry name" value="WD40/YVTN_repeat-like_dom_sf"/>
</dbReference>
<evidence type="ECO:0000259" key="6">
    <source>
        <dbReference type="PROSITE" id="PS50181"/>
    </source>
</evidence>
<dbReference type="AlphaFoldDB" id="A0A2J6Q1V8"/>
<dbReference type="InterPro" id="IPR036322">
    <property type="entry name" value="WD40_repeat_dom_sf"/>
</dbReference>
<dbReference type="InterPro" id="IPR050995">
    <property type="entry name" value="WD-F-box_domain-protein"/>
</dbReference>
<dbReference type="Gene3D" id="1.20.1280.50">
    <property type="match status" value="1"/>
</dbReference>
<dbReference type="OrthoDB" id="19711at2759"/>